<evidence type="ECO:0000256" key="7">
    <source>
        <dbReference type="SAM" id="Phobius"/>
    </source>
</evidence>
<keyword evidence="6 7" id="KW-0472">Membrane</keyword>
<dbReference type="InterPro" id="IPR001173">
    <property type="entry name" value="Glyco_trans_2-like"/>
</dbReference>
<dbReference type="CDD" id="cd06421">
    <property type="entry name" value="CESA_CelA_like"/>
    <property type="match status" value="1"/>
</dbReference>
<feature type="transmembrane region" description="Helical" evidence="7">
    <location>
        <begin position="358"/>
        <end position="382"/>
    </location>
</feature>
<dbReference type="EMBL" id="JACBAF010002059">
    <property type="protein sequence ID" value="KAF7168955.1"/>
    <property type="molecule type" value="Genomic_DNA"/>
</dbReference>
<feature type="transmembrane region" description="Helical" evidence="7">
    <location>
        <begin position="388"/>
        <end position="410"/>
    </location>
</feature>
<dbReference type="Gene3D" id="3.90.550.10">
    <property type="entry name" value="Spore Coat Polysaccharide Biosynthesis Protein SpsA, Chain A"/>
    <property type="match status" value="1"/>
</dbReference>
<dbReference type="InterPro" id="IPR050321">
    <property type="entry name" value="Glycosyltr_2/OpgH_subfam"/>
</dbReference>
<feature type="transmembrane region" description="Helical" evidence="7">
    <location>
        <begin position="488"/>
        <end position="511"/>
    </location>
</feature>
<name>A0A8H6UWS4_9EURO</name>
<dbReference type="GO" id="GO:0016020">
    <property type="term" value="C:membrane"/>
    <property type="evidence" value="ECO:0007669"/>
    <property type="project" value="UniProtKB-SubCell"/>
</dbReference>
<dbReference type="Pfam" id="PF13632">
    <property type="entry name" value="Glyco_trans_2_3"/>
    <property type="match status" value="1"/>
</dbReference>
<evidence type="ECO:0000313" key="11">
    <source>
        <dbReference type="Proteomes" id="UP000630445"/>
    </source>
</evidence>
<evidence type="ECO:0000256" key="3">
    <source>
        <dbReference type="ARBA" id="ARBA00022679"/>
    </source>
</evidence>
<dbReference type="AlphaFoldDB" id="A0A8H6UWS4"/>
<dbReference type="PANTHER" id="PTHR43867">
    <property type="entry name" value="CELLULOSE SYNTHASE CATALYTIC SUBUNIT A [UDP-FORMING]"/>
    <property type="match status" value="1"/>
</dbReference>
<feature type="transmembrane region" description="Helical" evidence="7">
    <location>
        <begin position="27"/>
        <end position="49"/>
    </location>
</feature>
<reference evidence="10" key="1">
    <citation type="submission" date="2020-06" db="EMBL/GenBank/DDBJ databases">
        <title>Draft genome sequences of strains closely related to Aspergillus parafelis and Aspergillus hiratsukae.</title>
        <authorList>
            <person name="Dos Santos R.A.C."/>
            <person name="Rivero-Menendez O."/>
            <person name="Steenwyk J.L."/>
            <person name="Mead M.E."/>
            <person name="Goldman G.H."/>
            <person name="Alastruey-Izquierdo A."/>
            <person name="Rokas A."/>
        </authorList>
    </citation>
    <scope>NUCLEOTIDE SEQUENCE</scope>
    <source>
        <strain evidence="9">CNM-CM5793</strain>
        <strain evidence="10">CNM-CM6106</strain>
    </source>
</reference>
<evidence type="ECO:0000256" key="1">
    <source>
        <dbReference type="ARBA" id="ARBA00004141"/>
    </source>
</evidence>
<evidence type="ECO:0000256" key="6">
    <source>
        <dbReference type="ARBA" id="ARBA00023136"/>
    </source>
</evidence>
<evidence type="ECO:0000313" key="12">
    <source>
        <dbReference type="Proteomes" id="UP000662466"/>
    </source>
</evidence>
<evidence type="ECO:0000256" key="4">
    <source>
        <dbReference type="ARBA" id="ARBA00022692"/>
    </source>
</evidence>
<keyword evidence="5 7" id="KW-1133">Transmembrane helix</keyword>
<comment type="caution">
    <text evidence="10">The sequence shown here is derived from an EMBL/GenBank/DDBJ whole genome shotgun (WGS) entry which is preliminary data.</text>
</comment>
<gene>
    <name evidence="9" type="ORF">CNMCM5793_003352</name>
    <name evidence="10" type="ORF">CNMCM6106_003977</name>
</gene>
<feature type="transmembrane region" description="Helical" evidence="7">
    <location>
        <begin position="599"/>
        <end position="618"/>
    </location>
</feature>
<evidence type="ECO:0000259" key="8">
    <source>
        <dbReference type="Pfam" id="PF13632"/>
    </source>
</evidence>
<comment type="subcellular location">
    <subcellularLocation>
        <location evidence="1">Membrane</location>
        <topology evidence="1">Multi-pass membrane protein</topology>
    </subcellularLocation>
</comment>
<feature type="domain" description="Glycosyltransferase 2-like" evidence="8">
    <location>
        <begin position="200"/>
        <end position="384"/>
    </location>
</feature>
<evidence type="ECO:0000256" key="2">
    <source>
        <dbReference type="ARBA" id="ARBA00022676"/>
    </source>
</evidence>
<sequence length="619" mass="69355">MLSKYEYDIRELPPDDRIRCSVKYRKPLYLICKAAIWSFHLYFLVRLLLVITAPQQTWQLWLMLLVEYIFARMPRNDQLLTVAAGMSVQSRPRDRLHGSEHLPQVDVLIPCCGEPTDVILDTMGAACTMDYPVTHFRVLLLDDGASPALRDAVAKLHSQWPHLSYHTRGQHSGRVFAKAGNLNYALFSLQNEVQPEFCAVLDADCMPASDFLRATLPHLLKDPQAALLTTRQYYYNLPDGDPLQQSRVHFYTCHNSELDRKGAAIDAGSGAVFRRNAIVDVGGYPTFSFSEDWQLSLMLQGLGYRTLQVLEPLQLGLVPSSLDGHIAQRNRWQIGHSQQPSVLFSSNQAIPRHLQWSIALNGVSIVLGLVGYMIGFAAVPVLCTSGRLIPAGSPLLVRIQVVLAVFYVALTWTHGLIQSAHTGFHIGPFAHLENSWLASTHMLAIIRFHCFSSKPKGSFVTGSSANSWNRFTELPIYKKLRKDLLDNGLAYSLFLYLATLGTFLLSFYAAARSDHATGATTAPKRLIKELLTTVAWPPMLHIGYLTASNLWVPVAYLLRRPECPERRSRMAVNERGIFFPQADVQMNLLHQSRPPLGSYNHYVLVPFVLLAILVAASLL</sequence>
<dbReference type="InterPro" id="IPR029044">
    <property type="entry name" value="Nucleotide-diphossugar_trans"/>
</dbReference>
<dbReference type="Proteomes" id="UP000630445">
    <property type="component" value="Unassembled WGS sequence"/>
</dbReference>
<dbReference type="GO" id="GO:0016757">
    <property type="term" value="F:glycosyltransferase activity"/>
    <property type="evidence" value="ECO:0007669"/>
    <property type="project" value="UniProtKB-KW"/>
</dbReference>
<protein>
    <recommendedName>
        <fullName evidence="8">Glycosyltransferase 2-like domain-containing protein</fullName>
    </recommendedName>
</protein>
<accession>A0A8H6UWS4</accession>
<dbReference type="EMBL" id="JACBAD010001916">
    <property type="protein sequence ID" value="KAF7128564.1"/>
    <property type="molecule type" value="Genomic_DNA"/>
</dbReference>
<keyword evidence="11" id="KW-1185">Reference proteome</keyword>
<keyword evidence="3" id="KW-0808">Transferase</keyword>
<dbReference type="Proteomes" id="UP000662466">
    <property type="component" value="Unassembled WGS sequence"/>
</dbReference>
<dbReference type="SUPFAM" id="SSF53448">
    <property type="entry name" value="Nucleotide-diphospho-sugar transferases"/>
    <property type="match status" value="1"/>
</dbReference>
<evidence type="ECO:0000313" key="9">
    <source>
        <dbReference type="EMBL" id="KAF7128564.1"/>
    </source>
</evidence>
<keyword evidence="2" id="KW-0328">Glycosyltransferase</keyword>
<evidence type="ECO:0000256" key="5">
    <source>
        <dbReference type="ARBA" id="ARBA00022989"/>
    </source>
</evidence>
<dbReference type="PANTHER" id="PTHR43867:SF7">
    <property type="entry name" value="CELLULOSE SYNTHASE (EUROFUNG)"/>
    <property type="match status" value="1"/>
</dbReference>
<keyword evidence="4 7" id="KW-0812">Transmembrane</keyword>
<dbReference type="OrthoDB" id="72851at2759"/>
<evidence type="ECO:0000313" key="10">
    <source>
        <dbReference type="EMBL" id="KAF7168955.1"/>
    </source>
</evidence>
<organism evidence="10 12">
    <name type="scientific">Aspergillus hiratsukae</name>
    <dbReference type="NCBI Taxonomy" id="1194566"/>
    <lineage>
        <taxon>Eukaryota</taxon>
        <taxon>Fungi</taxon>
        <taxon>Dikarya</taxon>
        <taxon>Ascomycota</taxon>
        <taxon>Pezizomycotina</taxon>
        <taxon>Eurotiomycetes</taxon>
        <taxon>Eurotiomycetidae</taxon>
        <taxon>Eurotiales</taxon>
        <taxon>Aspergillaceae</taxon>
        <taxon>Aspergillus</taxon>
        <taxon>Aspergillus subgen. Fumigati</taxon>
    </lineage>
</organism>
<proteinExistence type="predicted"/>